<dbReference type="SUPFAM" id="SSF46785">
    <property type="entry name" value="Winged helix' DNA-binding domain"/>
    <property type="match status" value="2"/>
</dbReference>
<dbReference type="InterPro" id="IPR001845">
    <property type="entry name" value="HTH_ArsR_DNA-bd_dom"/>
</dbReference>
<evidence type="ECO:0000256" key="1">
    <source>
        <dbReference type="SAM" id="Phobius"/>
    </source>
</evidence>
<gene>
    <name evidence="3" type="ORF">MSBRW_0353</name>
</gene>
<keyword evidence="1" id="KW-1133">Transmembrane helix</keyword>
<dbReference type="Gene3D" id="1.10.10.10">
    <property type="entry name" value="Winged helix-like DNA-binding domain superfamily/Winged helix DNA-binding domain"/>
    <property type="match status" value="2"/>
</dbReference>
<dbReference type="PATRIC" id="fig|1434109.4.peg.431"/>
<evidence type="ECO:0000313" key="4">
    <source>
        <dbReference type="Proteomes" id="UP000033038"/>
    </source>
</evidence>
<dbReference type="InterPro" id="IPR036390">
    <property type="entry name" value="WH_DNA-bd_sf"/>
</dbReference>
<dbReference type="EMBL" id="CP009526">
    <property type="protein sequence ID" value="AKB49606.1"/>
    <property type="molecule type" value="Genomic_DNA"/>
</dbReference>
<dbReference type="KEGG" id="mbw:MSBRW_0353"/>
<protein>
    <submittedName>
        <fullName evidence="3">Transcriptional regulator, ArsR family</fullName>
    </submittedName>
</protein>
<dbReference type="RefSeq" id="WP_011305679.1">
    <property type="nucleotide sequence ID" value="NZ_CP009526.1"/>
</dbReference>
<dbReference type="GeneID" id="24821755"/>
<accession>A0A0E3LKJ0</accession>
<dbReference type="InterPro" id="IPR036388">
    <property type="entry name" value="WH-like_DNA-bd_sf"/>
</dbReference>
<keyword evidence="1" id="KW-0472">Membrane</keyword>
<reference evidence="3 4" key="1">
    <citation type="submission" date="2014-07" db="EMBL/GenBank/DDBJ databases">
        <title>Methanogenic archaea and the global carbon cycle.</title>
        <authorList>
            <person name="Henriksen J.R."/>
            <person name="Luke J."/>
            <person name="Reinhart S."/>
            <person name="Benedict M.N."/>
            <person name="Youngblut N.D."/>
            <person name="Metcalf M.E."/>
            <person name="Whitaker R.J."/>
            <person name="Metcalf W.W."/>
        </authorList>
    </citation>
    <scope>NUCLEOTIDE SEQUENCE [LARGE SCALE GENOMIC DNA]</scope>
    <source>
        <strain evidence="3 4">Wiesmoor</strain>
    </source>
</reference>
<dbReference type="AlphaFoldDB" id="A0A0E3LKJ0"/>
<organism evidence="3 4">
    <name type="scientific">Methanosarcina barkeri str. Wiesmoor</name>
    <dbReference type="NCBI Taxonomy" id="1434109"/>
    <lineage>
        <taxon>Archaea</taxon>
        <taxon>Methanobacteriati</taxon>
        <taxon>Methanobacteriota</taxon>
        <taxon>Stenosarchaea group</taxon>
        <taxon>Methanomicrobia</taxon>
        <taxon>Methanosarcinales</taxon>
        <taxon>Methanosarcinaceae</taxon>
        <taxon>Methanosarcina</taxon>
    </lineage>
</organism>
<dbReference type="CDD" id="cd00090">
    <property type="entry name" value="HTH_ARSR"/>
    <property type="match status" value="1"/>
</dbReference>
<feature type="transmembrane region" description="Helical" evidence="1">
    <location>
        <begin position="71"/>
        <end position="95"/>
    </location>
</feature>
<dbReference type="Pfam" id="PF13412">
    <property type="entry name" value="HTH_24"/>
    <property type="match status" value="2"/>
</dbReference>
<dbReference type="Proteomes" id="UP000033038">
    <property type="component" value="Chromosome"/>
</dbReference>
<dbReference type="PANTHER" id="PTHR36216:SF1">
    <property type="entry name" value="HTH ARSR-TYPE DOMAIN-CONTAINING PROTEIN"/>
    <property type="match status" value="1"/>
</dbReference>
<dbReference type="PANTHER" id="PTHR36216">
    <property type="entry name" value="TRANSCRIPTIONAL REGULATOR, TRMB"/>
    <property type="match status" value="1"/>
</dbReference>
<dbReference type="InterPro" id="IPR011991">
    <property type="entry name" value="ArsR-like_HTH"/>
</dbReference>
<keyword evidence="1" id="KW-0812">Transmembrane</keyword>
<dbReference type="GO" id="GO:0003700">
    <property type="term" value="F:DNA-binding transcription factor activity"/>
    <property type="evidence" value="ECO:0007669"/>
    <property type="project" value="InterPro"/>
</dbReference>
<dbReference type="SMART" id="SM00418">
    <property type="entry name" value="HTH_ARSR"/>
    <property type="match status" value="1"/>
</dbReference>
<dbReference type="HOGENOM" id="CLU_084118_1_0_2"/>
<name>A0A0E3LKJ0_METBA</name>
<evidence type="ECO:0000259" key="2">
    <source>
        <dbReference type="SMART" id="SM00418"/>
    </source>
</evidence>
<proteinExistence type="predicted"/>
<sequence>MITQFIAAMWKIGLLFILVLSTLGTTSADTGGYTVGPCLPDEELEKLGDTVDMSGADVTYSFWEFPLSIKIAYIIGYLTVFFSFFKLAPIILGQIRSLSKNVNKKRIINYVLNEPGCTPSEISRNLKISLGSIRYQIKALKAEDKLILTNEGKFTRVFQNSNVFTNNDKTIISHLKGSTRKQILLNILENPEITNQEISEKLNLDKSTTHWHIKKLREDDVIFSEVEGKFTKYFVNPAVEPELLKWLKY</sequence>
<feature type="domain" description="HTH arsR-type" evidence="2">
    <location>
        <begin position="170"/>
        <end position="249"/>
    </location>
</feature>
<evidence type="ECO:0000313" key="3">
    <source>
        <dbReference type="EMBL" id="AKB49606.1"/>
    </source>
</evidence>